<feature type="repeat" description="ANK" evidence="3">
    <location>
        <begin position="141"/>
        <end position="173"/>
    </location>
</feature>
<evidence type="ECO:0000313" key="4">
    <source>
        <dbReference type="EMBL" id="GAT59671.1"/>
    </source>
</evidence>
<evidence type="ECO:0000256" key="2">
    <source>
        <dbReference type="ARBA" id="ARBA00023043"/>
    </source>
</evidence>
<keyword evidence="1" id="KW-0677">Repeat</keyword>
<dbReference type="InterPro" id="IPR036770">
    <property type="entry name" value="Ankyrin_rpt-contain_sf"/>
</dbReference>
<dbReference type="Gene3D" id="1.25.40.20">
    <property type="entry name" value="Ankyrin repeat-containing domain"/>
    <property type="match status" value="2"/>
</dbReference>
<dbReference type="Pfam" id="PF12796">
    <property type="entry name" value="Ank_2"/>
    <property type="match status" value="3"/>
</dbReference>
<dbReference type="PANTHER" id="PTHR24171">
    <property type="entry name" value="ANKYRIN REPEAT DOMAIN-CONTAINING PROTEIN 39-RELATED"/>
    <property type="match status" value="1"/>
</dbReference>
<dbReference type="PROSITE" id="PS50297">
    <property type="entry name" value="ANK_REP_REGION"/>
    <property type="match status" value="2"/>
</dbReference>
<gene>
    <name evidence="4" type="ORF">MCHLO_15930</name>
</gene>
<protein>
    <submittedName>
        <fullName evidence="4">Uncharacterized protein</fullName>
    </submittedName>
</protein>
<organism evidence="4 5">
    <name type="scientific">Mycena chlorophos</name>
    <name type="common">Agaric fungus</name>
    <name type="synonym">Agaricus chlorophos</name>
    <dbReference type="NCBI Taxonomy" id="658473"/>
    <lineage>
        <taxon>Eukaryota</taxon>
        <taxon>Fungi</taxon>
        <taxon>Dikarya</taxon>
        <taxon>Basidiomycota</taxon>
        <taxon>Agaricomycotina</taxon>
        <taxon>Agaricomycetes</taxon>
        <taxon>Agaricomycetidae</taxon>
        <taxon>Agaricales</taxon>
        <taxon>Marasmiineae</taxon>
        <taxon>Mycenaceae</taxon>
        <taxon>Mycena</taxon>
    </lineage>
</organism>
<evidence type="ECO:0000256" key="3">
    <source>
        <dbReference type="PROSITE-ProRule" id="PRU00023"/>
    </source>
</evidence>
<dbReference type="PROSITE" id="PS50088">
    <property type="entry name" value="ANK_REPEAT"/>
    <property type="match status" value="3"/>
</dbReference>
<dbReference type="Proteomes" id="UP000815677">
    <property type="component" value="Unassembled WGS sequence"/>
</dbReference>
<evidence type="ECO:0000256" key="1">
    <source>
        <dbReference type="ARBA" id="ARBA00022737"/>
    </source>
</evidence>
<dbReference type="EMBL" id="DF849893">
    <property type="protein sequence ID" value="GAT59671.1"/>
    <property type="molecule type" value="Genomic_DNA"/>
</dbReference>
<reference evidence="4" key="1">
    <citation type="submission" date="2014-09" db="EMBL/GenBank/DDBJ databases">
        <title>Genome sequence of the luminous mushroom Mycena chlorophos for searching fungal bioluminescence genes.</title>
        <authorList>
            <person name="Tanaka Y."/>
            <person name="Kasuga D."/>
            <person name="Oba Y."/>
            <person name="Hase S."/>
            <person name="Sato K."/>
            <person name="Oba Y."/>
            <person name="Sakakibara Y."/>
        </authorList>
    </citation>
    <scope>NUCLEOTIDE SEQUENCE</scope>
</reference>
<proteinExistence type="predicted"/>
<dbReference type="PRINTS" id="PR01415">
    <property type="entry name" value="ANKYRIN"/>
</dbReference>
<accession>A0ABQ0M8P0</accession>
<keyword evidence="2 3" id="KW-0040">ANK repeat</keyword>
<evidence type="ECO:0000313" key="5">
    <source>
        <dbReference type="Proteomes" id="UP000815677"/>
    </source>
</evidence>
<keyword evidence="5" id="KW-1185">Reference proteome</keyword>
<name>A0ABQ0M8P0_MYCCL</name>
<dbReference type="InterPro" id="IPR002110">
    <property type="entry name" value="Ankyrin_rpt"/>
</dbReference>
<feature type="repeat" description="ANK" evidence="3">
    <location>
        <begin position="250"/>
        <end position="282"/>
    </location>
</feature>
<sequence length="311" mass="33593">MTLLQLTAQSGELELIDLDDSLQTALHLAADGGYNGVLETLINAHATVICGSADSTTIQQMMQPGQLCVLLPASSTQLLAAHADLQTKNNRSETPLYNACEGGHTEVVKLFVRQQQVPINVAGIASTFAIDLHLIQIQEQRQRTPLYIACWGEHRGIVSALLEAKADINAATDRGQTALHAACYGPIDIMNMLIHSGRGNLEARDNDGYTPLHRACARNEIELVQALLDAGTNVNVRTTNGDLQFLGYVAERTALHVAAYWGYTEIAKILLKASIDAGILDARGKTALQVAEDEKENEMIELLLSQSSLTA</sequence>
<dbReference type="SMART" id="SM00248">
    <property type="entry name" value="ANK"/>
    <property type="match status" value="7"/>
</dbReference>
<feature type="repeat" description="ANK" evidence="3">
    <location>
        <begin position="207"/>
        <end position="239"/>
    </location>
</feature>
<dbReference type="Pfam" id="PF00023">
    <property type="entry name" value="Ank"/>
    <property type="match status" value="1"/>
</dbReference>
<dbReference type="SUPFAM" id="SSF48403">
    <property type="entry name" value="Ankyrin repeat"/>
    <property type="match status" value="1"/>
</dbReference>